<gene>
    <name evidence="2" type="ORF">CKA81_11190</name>
</gene>
<feature type="transmembrane region" description="Helical" evidence="1">
    <location>
        <begin position="155"/>
        <end position="179"/>
    </location>
</feature>
<dbReference type="KEGG" id="pus:CKA81_11190"/>
<protein>
    <submittedName>
        <fullName evidence="2">Peptidase</fullName>
    </submittedName>
</protein>
<accession>A0A410GDF9</accession>
<keyword evidence="1" id="KW-1133">Transmembrane helix</keyword>
<evidence type="ECO:0000313" key="3">
    <source>
        <dbReference type="Proteomes" id="UP000283474"/>
    </source>
</evidence>
<feature type="transmembrane region" description="Helical" evidence="1">
    <location>
        <begin position="12"/>
        <end position="32"/>
    </location>
</feature>
<feature type="transmembrane region" description="Helical" evidence="1">
    <location>
        <begin position="235"/>
        <end position="254"/>
    </location>
</feature>
<evidence type="ECO:0000256" key="1">
    <source>
        <dbReference type="SAM" id="Phobius"/>
    </source>
</evidence>
<dbReference type="PANTHER" id="PTHR34219:SF5">
    <property type="entry name" value="BLR4505 PROTEIN"/>
    <property type="match status" value="1"/>
</dbReference>
<organism evidence="2 3">
    <name type="scientific">Pollutimonas thiosulfatoxidans</name>
    <dbReference type="NCBI Taxonomy" id="2028345"/>
    <lineage>
        <taxon>Bacteria</taxon>
        <taxon>Pseudomonadati</taxon>
        <taxon>Pseudomonadota</taxon>
        <taxon>Betaproteobacteria</taxon>
        <taxon>Burkholderiales</taxon>
        <taxon>Alcaligenaceae</taxon>
        <taxon>Pollutimonas</taxon>
    </lineage>
</organism>
<dbReference type="Pfam" id="PF03929">
    <property type="entry name" value="PepSY_TM"/>
    <property type="match status" value="1"/>
</dbReference>
<keyword evidence="1" id="KW-0472">Membrane</keyword>
<keyword evidence="3" id="KW-1185">Reference proteome</keyword>
<dbReference type="PANTHER" id="PTHR34219">
    <property type="entry name" value="IRON-REGULATED INNER MEMBRANE PROTEIN-RELATED"/>
    <property type="match status" value="1"/>
</dbReference>
<reference evidence="2 3" key="1">
    <citation type="submission" date="2017-08" db="EMBL/GenBank/DDBJ databases">
        <authorList>
            <person name="Park S.-J."/>
            <person name="Kim H."/>
        </authorList>
    </citation>
    <scope>NUCLEOTIDE SEQUENCE [LARGE SCALE GENOMIC DNA]</scope>
    <source>
        <strain evidence="3">ye3</strain>
    </source>
</reference>
<dbReference type="Proteomes" id="UP000283474">
    <property type="component" value="Chromosome"/>
</dbReference>
<dbReference type="AlphaFoldDB" id="A0A410GDF9"/>
<keyword evidence="1" id="KW-0812">Transmembrane</keyword>
<sequence>MRAFATLVHRWAGLFIALFLLVSGLTGAVISWDHEIDEWLNSDLYKVESQGEFRPPLELMRIIEASDPQAQVVYVPLHFEAGHAATYLVQPRIDPATGKPFPLDYTEVFIDPVTAQIVGRRDASEVSLSRRALMPFLNDLHESLHVPAFWGSDRWGYQFMGIVALVWLLDSFVALYLTFPIRRQQAAARRAMLAADAPKPSQDSRWWGRWMPAWRVRWKAGAYKLNFDLHRAGGLWIWGVILVIAFTSFSLNLYREVFFPAMSMVSQVTPGPFETRPAAPLHQPIAPTITYEQILQQAHEEGEARNWERPPAGIFYARSLGFYSVAFFHPGADHGSGGMEIANMYFDGADGRFLGDYLPWRGSAADIFVQLQFPLHSGRILGLPGRVLMSLMGLMVAMLSITGIVIWVRKRKSRLHARAGSVA</sequence>
<dbReference type="EMBL" id="CP022987">
    <property type="protein sequence ID" value="QAA94333.1"/>
    <property type="molecule type" value="Genomic_DNA"/>
</dbReference>
<dbReference type="InterPro" id="IPR005625">
    <property type="entry name" value="PepSY-ass_TM"/>
</dbReference>
<dbReference type="RefSeq" id="WP_128355346.1">
    <property type="nucleotide sequence ID" value="NZ_CP022987.1"/>
</dbReference>
<dbReference type="OrthoDB" id="7238323at2"/>
<feature type="transmembrane region" description="Helical" evidence="1">
    <location>
        <begin position="387"/>
        <end position="408"/>
    </location>
</feature>
<evidence type="ECO:0000313" key="2">
    <source>
        <dbReference type="EMBL" id="QAA94333.1"/>
    </source>
</evidence>
<name>A0A410GDF9_9BURK</name>
<proteinExistence type="predicted"/>